<protein>
    <submittedName>
        <fullName evidence="1">Uncharacterized protein</fullName>
    </submittedName>
</protein>
<dbReference type="AlphaFoldDB" id="A0AAW8NGB7"/>
<gene>
    <name evidence="1" type="ORF">J2X12_003543</name>
</gene>
<evidence type="ECO:0000313" key="2">
    <source>
        <dbReference type="Proteomes" id="UP001262032"/>
    </source>
</evidence>
<comment type="caution">
    <text evidence="1">The sequence shown here is derived from an EMBL/GenBank/DDBJ whole genome shotgun (WGS) entry which is preliminary data.</text>
</comment>
<proteinExistence type="predicted"/>
<accession>A0AAW8NGB7</accession>
<sequence length="53" mass="5880">MPVTKVMRSVFPLGKMRVNELTRHLTMWTPLSTKRATLPKGALLKPAPHGGRA</sequence>
<dbReference type="Proteomes" id="UP001262032">
    <property type="component" value="Unassembled WGS sequence"/>
</dbReference>
<dbReference type="EMBL" id="JAVDWN010000015">
    <property type="protein sequence ID" value="MDR7165494.1"/>
    <property type="molecule type" value="Genomic_DNA"/>
</dbReference>
<name>A0AAW8NGB7_PSEOX</name>
<organism evidence="1 2">
    <name type="scientific">Pseudarthrobacter oxydans</name>
    <name type="common">Arthrobacter oxydans</name>
    <dbReference type="NCBI Taxonomy" id="1671"/>
    <lineage>
        <taxon>Bacteria</taxon>
        <taxon>Bacillati</taxon>
        <taxon>Actinomycetota</taxon>
        <taxon>Actinomycetes</taxon>
        <taxon>Micrococcales</taxon>
        <taxon>Micrococcaceae</taxon>
        <taxon>Pseudarthrobacter</taxon>
    </lineage>
</organism>
<evidence type="ECO:0000313" key="1">
    <source>
        <dbReference type="EMBL" id="MDR7165494.1"/>
    </source>
</evidence>
<reference evidence="1" key="1">
    <citation type="submission" date="2023-07" db="EMBL/GenBank/DDBJ databases">
        <title>Sorghum-associated microbial communities from plants grown in Nebraska, USA.</title>
        <authorList>
            <person name="Schachtman D."/>
        </authorList>
    </citation>
    <scope>NUCLEOTIDE SEQUENCE</scope>
    <source>
        <strain evidence="1">BE261</strain>
    </source>
</reference>